<sequence>MSAPRLTVTTSDTLPREADCVVIGGGIVGTCAAWWLARAGQKVVLVEKGAIGGEQSSRNWGWCRQQNRDARELPLSTRSLELWERMGAELGDSLGFRRCGLIYLSNDEAEIEGWAKWGRFARGEGVETHMLTAQQAAERGAATGQQWKGGVWSPTDGIADPSRAAPLIAKGIEKLGGHVVQTCAARGVERSAGRVSAVVTERGTIRTPSVVVAGGAWAGSFLHQQGIFFPQASARSSILSVAPGAQGLPDALHTAPVTVTRRADGGYTLATSGRANLDPTPGAIMGMRHFLPMFARRWRVLRPGGTQAWAAGFETRRRWALDRPTPMERVRILDPKPDAKVIAQTLARGRALMPELNKVPVQAAWGGYIDSTPDGVPVIDADIGVPGLVLAAGLSGHGFGIGPGVGHLVADLILGRAPITETAQYRLARFGRSQWGKVSDF</sequence>
<dbReference type="GO" id="GO:0008718">
    <property type="term" value="F:D-amino-acid dehydrogenase activity"/>
    <property type="evidence" value="ECO:0007669"/>
    <property type="project" value="TreeGrafter"/>
</dbReference>
<dbReference type="OrthoDB" id="9787190at2"/>
<dbReference type="RefSeq" id="WP_005862440.1">
    <property type="nucleotide sequence ID" value="NZ_CP155729.1"/>
</dbReference>
<dbReference type="AlphaFoldDB" id="A3K8M2"/>
<dbReference type="Gene3D" id="3.30.9.10">
    <property type="entry name" value="D-Amino Acid Oxidase, subunit A, domain 2"/>
    <property type="match status" value="2"/>
</dbReference>
<dbReference type="InterPro" id="IPR006076">
    <property type="entry name" value="FAD-dep_OxRdtase"/>
</dbReference>
<gene>
    <name evidence="4" type="ORF">SSE37_14694</name>
</gene>
<reference evidence="4 5" key="1">
    <citation type="submission" date="2006-06" db="EMBL/GenBank/DDBJ databases">
        <authorList>
            <person name="Moran M.A."/>
            <person name="Ferriera S."/>
            <person name="Johnson J."/>
            <person name="Kravitz S."/>
            <person name="Beeson K."/>
            <person name="Sutton G."/>
            <person name="Rogers Y.-H."/>
            <person name="Friedman R."/>
            <person name="Frazier M."/>
            <person name="Venter J.C."/>
        </authorList>
    </citation>
    <scope>NUCLEOTIDE SEQUENCE [LARGE SCALE GENOMIC DNA]</scope>
    <source>
        <strain evidence="4 5">E-37</strain>
    </source>
</reference>
<dbReference type="GO" id="GO:0055130">
    <property type="term" value="P:D-alanine catabolic process"/>
    <property type="evidence" value="ECO:0007669"/>
    <property type="project" value="TreeGrafter"/>
</dbReference>
<keyword evidence="2" id="KW-0560">Oxidoreductase</keyword>
<comment type="similarity">
    <text evidence="1">Belongs to the DadA oxidoreductase family.</text>
</comment>
<organism evidence="4 5">
    <name type="scientific">Sagittula stellata (strain ATCC 700073 / DSM 11524 / E-37)</name>
    <dbReference type="NCBI Taxonomy" id="388399"/>
    <lineage>
        <taxon>Bacteria</taxon>
        <taxon>Pseudomonadati</taxon>
        <taxon>Pseudomonadota</taxon>
        <taxon>Alphaproteobacteria</taxon>
        <taxon>Rhodobacterales</taxon>
        <taxon>Roseobacteraceae</taxon>
        <taxon>Sagittula</taxon>
    </lineage>
</organism>
<dbReference type="Pfam" id="PF01266">
    <property type="entry name" value="DAO"/>
    <property type="match status" value="1"/>
</dbReference>
<dbReference type="EMBL" id="AAYA01000015">
    <property type="protein sequence ID" value="EBA06460.1"/>
    <property type="molecule type" value="Genomic_DNA"/>
</dbReference>
<name>A3K8M2_SAGS3</name>
<dbReference type="PANTHER" id="PTHR13847:SF280">
    <property type="entry name" value="D-AMINO ACID DEHYDROGENASE"/>
    <property type="match status" value="1"/>
</dbReference>
<evidence type="ECO:0000256" key="1">
    <source>
        <dbReference type="ARBA" id="ARBA00009410"/>
    </source>
</evidence>
<evidence type="ECO:0000313" key="4">
    <source>
        <dbReference type="EMBL" id="EBA06460.1"/>
    </source>
</evidence>
<dbReference type="InterPro" id="IPR036188">
    <property type="entry name" value="FAD/NAD-bd_sf"/>
</dbReference>
<dbReference type="Proteomes" id="UP000005713">
    <property type="component" value="Unassembled WGS sequence"/>
</dbReference>
<dbReference type="SUPFAM" id="SSF51905">
    <property type="entry name" value="FAD/NAD(P)-binding domain"/>
    <property type="match status" value="1"/>
</dbReference>
<evidence type="ECO:0000256" key="2">
    <source>
        <dbReference type="ARBA" id="ARBA00023002"/>
    </source>
</evidence>
<dbReference type="GO" id="GO:0005886">
    <property type="term" value="C:plasma membrane"/>
    <property type="evidence" value="ECO:0007669"/>
    <property type="project" value="TreeGrafter"/>
</dbReference>
<proteinExistence type="inferred from homology"/>
<dbReference type="PANTHER" id="PTHR13847">
    <property type="entry name" value="SARCOSINE DEHYDROGENASE-RELATED"/>
    <property type="match status" value="1"/>
</dbReference>
<evidence type="ECO:0000313" key="5">
    <source>
        <dbReference type="Proteomes" id="UP000005713"/>
    </source>
</evidence>
<comment type="caution">
    <text evidence="4">The sequence shown here is derived from an EMBL/GenBank/DDBJ whole genome shotgun (WGS) entry which is preliminary data.</text>
</comment>
<protein>
    <submittedName>
        <fullName evidence="4">AgaE protein</fullName>
    </submittedName>
</protein>
<dbReference type="Gene3D" id="3.50.50.60">
    <property type="entry name" value="FAD/NAD(P)-binding domain"/>
    <property type="match status" value="2"/>
</dbReference>
<evidence type="ECO:0000259" key="3">
    <source>
        <dbReference type="Pfam" id="PF01266"/>
    </source>
</evidence>
<dbReference type="eggNOG" id="COG0665">
    <property type="taxonomic scope" value="Bacteria"/>
</dbReference>
<dbReference type="GO" id="GO:0005737">
    <property type="term" value="C:cytoplasm"/>
    <property type="evidence" value="ECO:0007669"/>
    <property type="project" value="TreeGrafter"/>
</dbReference>
<feature type="domain" description="FAD dependent oxidoreductase" evidence="3">
    <location>
        <begin position="19"/>
        <end position="412"/>
    </location>
</feature>
<keyword evidence="5" id="KW-1185">Reference proteome</keyword>
<accession>A3K8M2</accession>